<dbReference type="AlphaFoldDB" id="M5FP06"/>
<dbReference type="Proteomes" id="UP000030653">
    <property type="component" value="Unassembled WGS sequence"/>
</dbReference>
<proteinExistence type="predicted"/>
<dbReference type="GeneID" id="63684237"/>
<keyword evidence="2" id="KW-1185">Reference proteome</keyword>
<dbReference type="HOGENOM" id="CLU_912227_0_0_1"/>
<evidence type="ECO:0000313" key="1">
    <source>
        <dbReference type="EMBL" id="EJT98125.1"/>
    </source>
</evidence>
<evidence type="ECO:0008006" key="3">
    <source>
        <dbReference type="Google" id="ProtNLM"/>
    </source>
</evidence>
<dbReference type="SUPFAM" id="SSF56112">
    <property type="entry name" value="Protein kinase-like (PK-like)"/>
    <property type="match status" value="1"/>
</dbReference>
<dbReference type="RefSeq" id="XP_040625023.1">
    <property type="nucleotide sequence ID" value="XM_040769175.1"/>
</dbReference>
<sequence>MSKTQTAIASFSLKPVVTRQYPRVAEMDAAIEAAFRVPKRERMQAERNPLKEGTLLKGTRATRLLDQEVSPVDADAALAVLPYRPPVRPRLPLAGEDESISLTLTRGLQTGKDRWAQVWLASVHIPSTTEQHQVVIKLLQEAFFPYSEDDDDDSLESLYRSLRTSAGISRNEGWAFAQLRPLQGLLLPHSYGFYHFQLPCGQSVIGHAMEYVEGTTLERDYQGMIDGSFYSAERQVGIHASIVQLAFSVYCLHLCGVHHGDMSPQKSAASTWEAALLRVPRLCSGDPDLQHHVWKWGLRGLVGLF</sequence>
<protein>
    <recommendedName>
        <fullName evidence="3">Protein kinase domain-containing protein</fullName>
    </recommendedName>
</protein>
<accession>M5FP06</accession>
<reference evidence="1 2" key="1">
    <citation type="journal article" date="2012" name="Science">
        <title>The Paleozoic origin of enzymatic lignin decomposition reconstructed from 31 fungal genomes.</title>
        <authorList>
            <person name="Floudas D."/>
            <person name="Binder M."/>
            <person name="Riley R."/>
            <person name="Barry K."/>
            <person name="Blanchette R.A."/>
            <person name="Henrissat B."/>
            <person name="Martinez A.T."/>
            <person name="Otillar R."/>
            <person name="Spatafora J.W."/>
            <person name="Yadav J.S."/>
            <person name="Aerts A."/>
            <person name="Benoit I."/>
            <person name="Boyd A."/>
            <person name="Carlson A."/>
            <person name="Copeland A."/>
            <person name="Coutinho P.M."/>
            <person name="de Vries R.P."/>
            <person name="Ferreira P."/>
            <person name="Findley K."/>
            <person name="Foster B."/>
            <person name="Gaskell J."/>
            <person name="Glotzer D."/>
            <person name="Gorecki P."/>
            <person name="Heitman J."/>
            <person name="Hesse C."/>
            <person name="Hori C."/>
            <person name="Igarashi K."/>
            <person name="Jurgens J.A."/>
            <person name="Kallen N."/>
            <person name="Kersten P."/>
            <person name="Kohler A."/>
            <person name="Kuees U."/>
            <person name="Kumar T.K.A."/>
            <person name="Kuo A."/>
            <person name="LaButti K."/>
            <person name="Larrondo L.F."/>
            <person name="Lindquist E."/>
            <person name="Ling A."/>
            <person name="Lombard V."/>
            <person name="Lucas S."/>
            <person name="Lundell T."/>
            <person name="Martin R."/>
            <person name="McLaughlin D.J."/>
            <person name="Morgenstern I."/>
            <person name="Morin E."/>
            <person name="Murat C."/>
            <person name="Nagy L.G."/>
            <person name="Nolan M."/>
            <person name="Ohm R.A."/>
            <person name="Patyshakuliyeva A."/>
            <person name="Rokas A."/>
            <person name="Ruiz-Duenas F.J."/>
            <person name="Sabat G."/>
            <person name="Salamov A."/>
            <person name="Samejima M."/>
            <person name="Schmutz J."/>
            <person name="Slot J.C."/>
            <person name="St John F."/>
            <person name="Stenlid J."/>
            <person name="Sun H."/>
            <person name="Sun S."/>
            <person name="Syed K."/>
            <person name="Tsang A."/>
            <person name="Wiebenga A."/>
            <person name="Young D."/>
            <person name="Pisabarro A."/>
            <person name="Eastwood D.C."/>
            <person name="Martin F."/>
            <person name="Cullen D."/>
            <person name="Grigoriev I.V."/>
            <person name="Hibbett D.S."/>
        </authorList>
    </citation>
    <scope>NUCLEOTIDE SEQUENCE [LARGE SCALE GENOMIC DNA]</scope>
    <source>
        <strain evidence="1 2">DJM-731 SS1</strain>
    </source>
</reference>
<dbReference type="InterPro" id="IPR011009">
    <property type="entry name" value="Kinase-like_dom_sf"/>
</dbReference>
<gene>
    <name evidence="1" type="ORF">DACRYDRAFT_111106</name>
</gene>
<organism evidence="1 2">
    <name type="scientific">Dacryopinax primogenitus (strain DJM 731)</name>
    <name type="common">Brown rot fungus</name>
    <dbReference type="NCBI Taxonomy" id="1858805"/>
    <lineage>
        <taxon>Eukaryota</taxon>
        <taxon>Fungi</taxon>
        <taxon>Dikarya</taxon>
        <taxon>Basidiomycota</taxon>
        <taxon>Agaricomycotina</taxon>
        <taxon>Dacrymycetes</taxon>
        <taxon>Dacrymycetales</taxon>
        <taxon>Dacrymycetaceae</taxon>
        <taxon>Dacryopinax</taxon>
    </lineage>
</organism>
<dbReference type="OrthoDB" id="3182995at2759"/>
<dbReference type="OMA" id="RNEGWAF"/>
<dbReference type="STRING" id="1858805.M5FP06"/>
<name>M5FP06_DACPD</name>
<evidence type="ECO:0000313" key="2">
    <source>
        <dbReference type="Proteomes" id="UP000030653"/>
    </source>
</evidence>
<dbReference type="EMBL" id="JH795874">
    <property type="protein sequence ID" value="EJT98125.1"/>
    <property type="molecule type" value="Genomic_DNA"/>
</dbReference>